<sequence>MIIISINTGNFDFVSIDSALEFVAKVANEKDDIWISGEEKYPCMAVCINGEYAAVNYFQNDTGEMWLSYSEDNHKEITFNAGGEEWTPDINAVIKLNDMFSCIREFLLTYKRPSCIKWKKL</sequence>
<dbReference type="HOGENOM" id="CLU_164645_0_0_9"/>
<protein>
    <recommendedName>
        <fullName evidence="3">Immunity protein Imm1</fullName>
    </recommendedName>
</protein>
<dbReference type="Proteomes" id="UP000003011">
    <property type="component" value="Unassembled WGS sequence"/>
</dbReference>
<reference evidence="1 2" key="1">
    <citation type="submission" date="2011-08" db="EMBL/GenBank/DDBJ databases">
        <title>The Genome Sequence of Johnsonella ignava ATCC 51276.</title>
        <authorList>
            <consortium name="The Broad Institute Genome Sequencing Platform"/>
            <person name="Earl A."/>
            <person name="Ward D."/>
            <person name="Feldgarden M."/>
            <person name="Gevers D."/>
            <person name="Izard J."/>
            <person name="Blanton J.M."/>
            <person name="Baranova O.V."/>
            <person name="Dewhirst F.E."/>
            <person name="Young S.K."/>
            <person name="Zeng Q."/>
            <person name="Gargeya S."/>
            <person name="Fitzgerald M."/>
            <person name="Haas B."/>
            <person name="Abouelleil A."/>
            <person name="Alvarado L."/>
            <person name="Arachchi H.M."/>
            <person name="Berlin A."/>
            <person name="Brown A."/>
            <person name="Chapman S.B."/>
            <person name="Chen Z."/>
            <person name="Dunbar C."/>
            <person name="Freedman E."/>
            <person name="Gearin G."/>
            <person name="Gellesch M."/>
            <person name="Goldberg J."/>
            <person name="Griggs A."/>
            <person name="Gujja S."/>
            <person name="Heiman D."/>
            <person name="Howarth C."/>
            <person name="Larson L."/>
            <person name="Lui A."/>
            <person name="MacDonald P.J.P."/>
            <person name="Montmayeur A."/>
            <person name="Murphy C."/>
            <person name="Neiman D."/>
            <person name="Pearson M."/>
            <person name="Priest M."/>
            <person name="Roberts A."/>
            <person name="Saif S."/>
            <person name="Shea T."/>
            <person name="Shenoy N."/>
            <person name="Sisk P."/>
            <person name="Stolte C."/>
            <person name="Sykes S."/>
            <person name="Wortman J."/>
            <person name="Nusbaum C."/>
            <person name="Birren B."/>
        </authorList>
    </citation>
    <scope>NUCLEOTIDE SEQUENCE [LARGE SCALE GENOMIC DNA]</scope>
    <source>
        <strain evidence="1 2">ATCC 51276</strain>
    </source>
</reference>
<evidence type="ECO:0008006" key="3">
    <source>
        <dbReference type="Google" id="ProtNLM"/>
    </source>
</evidence>
<accession>G5GK00</accession>
<evidence type="ECO:0000313" key="1">
    <source>
        <dbReference type="EMBL" id="EHI54878.1"/>
    </source>
</evidence>
<keyword evidence="2" id="KW-1185">Reference proteome</keyword>
<comment type="caution">
    <text evidence="1">The sequence shown here is derived from an EMBL/GenBank/DDBJ whole genome shotgun (WGS) entry which is preliminary data.</text>
</comment>
<name>G5GK00_9FIRM</name>
<dbReference type="AlphaFoldDB" id="G5GK00"/>
<organism evidence="1 2">
    <name type="scientific">Johnsonella ignava ATCC 51276</name>
    <dbReference type="NCBI Taxonomy" id="679200"/>
    <lineage>
        <taxon>Bacteria</taxon>
        <taxon>Bacillati</taxon>
        <taxon>Bacillota</taxon>
        <taxon>Clostridia</taxon>
        <taxon>Lachnospirales</taxon>
        <taxon>Lachnospiraceae</taxon>
        <taxon>Johnsonella</taxon>
    </lineage>
</organism>
<dbReference type="OrthoDB" id="1821869at2"/>
<proteinExistence type="predicted"/>
<dbReference type="EMBL" id="ACZL01000032">
    <property type="protein sequence ID" value="EHI54878.1"/>
    <property type="molecule type" value="Genomic_DNA"/>
</dbReference>
<dbReference type="RefSeq" id="WP_005541696.1">
    <property type="nucleotide sequence ID" value="NZ_JH378837.1"/>
</dbReference>
<gene>
    <name evidence="1" type="ORF">HMPREF9333_01890</name>
</gene>
<evidence type="ECO:0000313" key="2">
    <source>
        <dbReference type="Proteomes" id="UP000003011"/>
    </source>
</evidence>